<protein>
    <submittedName>
        <fullName evidence="1">YlbF family regulator</fullName>
    </submittedName>
</protein>
<dbReference type="AlphaFoldDB" id="A0AAE3AJG6"/>
<evidence type="ECO:0000313" key="2">
    <source>
        <dbReference type="Proteomes" id="UP001199424"/>
    </source>
</evidence>
<dbReference type="Gene3D" id="1.20.1500.10">
    <property type="entry name" value="YheA/YmcA-like"/>
    <property type="match status" value="1"/>
</dbReference>
<evidence type="ECO:0000313" key="1">
    <source>
        <dbReference type="EMBL" id="MCC2135563.1"/>
    </source>
</evidence>
<dbReference type="EMBL" id="JAJEQC010000001">
    <property type="protein sequence ID" value="MCC2135563.1"/>
    <property type="molecule type" value="Genomic_DNA"/>
</dbReference>
<keyword evidence="2" id="KW-1185">Reference proteome</keyword>
<dbReference type="SUPFAM" id="SSF158622">
    <property type="entry name" value="YheA/YmcA-like"/>
    <property type="match status" value="1"/>
</dbReference>
<accession>A0AAE3AJG6</accession>
<sequence>MDIMKLTRELGRALQQDQTYINMSVAEQQCNEDEALQNAIGEFNLKRMAINNEAAKEDRSEELIEQYNKELREIYGRVMQNEHMAAYQAAKNEFDALMQRVTGVLSMCAEGQDPDGCDPDACGCTGSCATCGGGCH</sequence>
<dbReference type="InterPro" id="IPR010368">
    <property type="entry name" value="Com_YlbF"/>
</dbReference>
<gene>
    <name evidence="1" type="ORF">LKD31_00825</name>
</gene>
<organism evidence="1 2">
    <name type="scientific">Hominenteromicrobium mulieris</name>
    <dbReference type="NCBI Taxonomy" id="2885357"/>
    <lineage>
        <taxon>Bacteria</taxon>
        <taxon>Bacillati</taxon>
        <taxon>Bacillota</taxon>
        <taxon>Clostridia</taxon>
        <taxon>Eubacteriales</taxon>
        <taxon>Oscillospiraceae</taxon>
        <taxon>Hominenteromicrobium</taxon>
    </lineage>
</organism>
<proteinExistence type="predicted"/>
<reference evidence="1" key="1">
    <citation type="submission" date="2021-10" db="EMBL/GenBank/DDBJ databases">
        <title>Anaerobic single-cell dispensing facilitates the cultivation of human gut bacteria.</title>
        <authorList>
            <person name="Afrizal A."/>
        </authorList>
    </citation>
    <scope>NUCLEOTIDE SEQUENCE</scope>
    <source>
        <strain evidence="1">CLA-AA-H250</strain>
    </source>
</reference>
<dbReference type="RefSeq" id="WP_308448202.1">
    <property type="nucleotide sequence ID" value="NZ_JAJEQC010000001.1"/>
</dbReference>
<dbReference type="Proteomes" id="UP001199424">
    <property type="component" value="Unassembled WGS sequence"/>
</dbReference>
<dbReference type="InterPro" id="IPR023378">
    <property type="entry name" value="YheA/YmcA-like_dom_sf"/>
</dbReference>
<name>A0AAE3AJG6_9FIRM</name>
<comment type="caution">
    <text evidence="1">The sequence shown here is derived from an EMBL/GenBank/DDBJ whole genome shotgun (WGS) entry which is preliminary data.</text>
</comment>
<dbReference type="Pfam" id="PF06133">
    <property type="entry name" value="Com_YlbF"/>
    <property type="match status" value="1"/>
</dbReference>